<feature type="signal peptide" evidence="1">
    <location>
        <begin position="1"/>
        <end position="23"/>
    </location>
</feature>
<protein>
    <submittedName>
        <fullName evidence="2">Uncharacterized protein</fullName>
    </submittedName>
</protein>
<gene>
    <name evidence="2" type="ORF">GMBLW1_45570</name>
</gene>
<evidence type="ECO:0000313" key="3">
    <source>
        <dbReference type="Proteomes" id="UP000464378"/>
    </source>
</evidence>
<evidence type="ECO:0000256" key="1">
    <source>
        <dbReference type="SAM" id="SignalP"/>
    </source>
</evidence>
<reference evidence="2" key="1">
    <citation type="submission" date="2019-04" db="EMBL/GenBank/DDBJ databases">
        <authorList>
            <consortium name="Science for Life Laboratories"/>
        </authorList>
    </citation>
    <scope>NUCLEOTIDE SEQUENCE</scope>
    <source>
        <strain evidence="2">MBLW1</strain>
    </source>
</reference>
<organism evidence="2">
    <name type="scientific">Tuwongella immobilis</name>
    <dbReference type="NCBI Taxonomy" id="692036"/>
    <lineage>
        <taxon>Bacteria</taxon>
        <taxon>Pseudomonadati</taxon>
        <taxon>Planctomycetota</taxon>
        <taxon>Planctomycetia</taxon>
        <taxon>Gemmatales</taxon>
        <taxon>Gemmataceae</taxon>
        <taxon>Tuwongella</taxon>
    </lineage>
</organism>
<dbReference type="KEGG" id="tim:GMBLW1_45570"/>
<name>A0A6C2YT48_9BACT</name>
<dbReference type="EMBL" id="LR593887">
    <property type="protein sequence ID" value="VTS06633.1"/>
    <property type="molecule type" value="Genomic_DNA"/>
</dbReference>
<feature type="chain" id="PRO_5036383945" evidence="1">
    <location>
        <begin position="24"/>
        <end position="685"/>
    </location>
</feature>
<sequence length="685" mass="76893">MRTWMRYAVPMVLAILSPGMIRADEPTPFADVLCFGPIEATIATNHDGEIKRNPVLLMWLTPTRLVYREYDPNRRGKITTSWRDIRADDPTSKIESIQIRQGDRVTTWQHVATEERKPKRFVGAFVPPPTIDLASAPAANRPTEDQLIGFAFEEFILSLRQSQRFVEKLPVNQVMFPPRMPMLKQDAKRWLSLLSRRTVDAERVNGFSSIVELAEEFEGYERRWVATLAEVNADLATAHTTMQAELRTIDTKTGIYLANDVRLKLQRDDDSVDVEKYIQLAEENLAVRKKAMAVRRELEDKLAAAAEGTKSDLLRGLKRVQGKLAQHCQAALQMNAYEFDEVIDRTARLMKSSDRPMPDWNGLEKEYASRLKHPDGQKNPYLRVKLALARCQVLGQEADTTNSAFAMLKLADDIVADLRLLPDAEAYNQERILLLSVAAQVAHEAAKLDFQGKIWSRYPHPAAAYATRLIAECEALRASGETQGKLTALKAWCLFQASSSSAAVAEANRVATRLESAPGFAINMARLCSQVPAIKKDTLKWLTIAMGVTGEVTEREARADPHFDEFRRVWKKDFERALKGSLMWEFVDGERGPFNLRVSPPMQVRLTNVSKLPLVGVRVGLFKPGQGRNPPQVLAVRSFAKIEPGESVIWVPPLGRAVTVSQANNAGLFVRSSFGHEAPARQQDD</sequence>
<dbReference type="AlphaFoldDB" id="A0A6C2YT48"/>
<dbReference type="InParanoid" id="A0A6C2YT48"/>
<evidence type="ECO:0000313" key="2">
    <source>
        <dbReference type="EMBL" id="VIP04636.1"/>
    </source>
</evidence>
<dbReference type="EMBL" id="LR586016">
    <property type="protein sequence ID" value="VIP04636.1"/>
    <property type="molecule type" value="Genomic_DNA"/>
</dbReference>
<accession>A0A6C2YT48</accession>
<keyword evidence="3" id="KW-1185">Reference proteome</keyword>
<proteinExistence type="predicted"/>
<keyword evidence="1" id="KW-0732">Signal</keyword>
<dbReference type="RefSeq" id="WP_162659693.1">
    <property type="nucleotide sequence ID" value="NZ_LR593887.1"/>
</dbReference>
<dbReference type="Proteomes" id="UP000464378">
    <property type="component" value="Chromosome"/>
</dbReference>